<reference evidence="3" key="1">
    <citation type="submission" date="2025-08" db="UniProtKB">
        <authorList>
            <consortium name="RefSeq"/>
        </authorList>
    </citation>
    <scope>IDENTIFICATION</scope>
    <source>
        <tissue evidence="3">Blood</tissue>
    </source>
</reference>
<evidence type="ECO:0000313" key="2">
    <source>
        <dbReference type="Proteomes" id="UP000504640"/>
    </source>
</evidence>
<dbReference type="Pfam" id="PF00069">
    <property type="entry name" value="Pkinase"/>
    <property type="match status" value="1"/>
</dbReference>
<evidence type="ECO:0000313" key="3">
    <source>
        <dbReference type="RefSeq" id="XP_032150566.1"/>
    </source>
</evidence>
<dbReference type="GeneID" id="116562432"/>
<protein>
    <submittedName>
        <fullName evidence="3">Serine/threonine-protein kinase Nek3-like</fullName>
    </submittedName>
</protein>
<sequence length="118" mass="13754">MKHPNIVAFKESFEAEGHLYIVMEYCDGGDLMQKIKQQKGKLFPEDMILNWFSQMCLGVNHIHRKCVLRRDIKSKNVVLTQNGKVKLEDFGFVCLLSNRRKNKTESVAILIWKALMKI</sequence>
<gene>
    <name evidence="3" type="primary">LOC116562432</name>
</gene>
<dbReference type="PANTHER" id="PTHR44984:SF1">
    <property type="entry name" value="SERINE_THREONINE-PROTEIN KINASE NEK3"/>
    <property type="match status" value="1"/>
</dbReference>
<feature type="domain" description="Protein kinase" evidence="1">
    <location>
        <begin position="1"/>
        <end position="118"/>
    </location>
</feature>
<keyword evidence="2" id="KW-1185">Reference proteome</keyword>
<dbReference type="PANTHER" id="PTHR44984">
    <property type="entry name" value="SERINE/THREONINE-PROTEIN KINASE NEK3"/>
    <property type="match status" value="1"/>
</dbReference>
<dbReference type="RefSeq" id="XP_032150566.1">
    <property type="nucleotide sequence ID" value="XM_032294675.1"/>
</dbReference>
<dbReference type="InterPro" id="IPR000719">
    <property type="entry name" value="Prot_kinase_dom"/>
</dbReference>
<name>A0A6J3J6S0_SAPAP</name>
<evidence type="ECO:0000259" key="1">
    <source>
        <dbReference type="PROSITE" id="PS50011"/>
    </source>
</evidence>
<dbReference type="GO" id="GO:0005524">
    <property type="term" value="F:ATP binding"/>
    <property type="evidence" value="ECO:0007669"/>
    <property type="project" value="InterPro"/>
</dbReference>
<accession>A0A6J3J6S0</accession>
<dbReference type="PROSITE" id="PS50011">
    <property type="entry name" value="PROTEIN_KINASE_DOM"/>
    <property type="match status" value="1"/>
</dbReference>
<dbReference type="InterPro" id="IPR011009">
    <property type="entry name" value="Kinase-like_dom_sf"/>
</dbReference>
<dbReference type="Gene3D" id="1.10.510.10">
    <property type="entry name" value="Transferase(Phosphotransferase) domain 1"/>
    <property type="match status" value="1"/>
</dbReference>
<dbReference type="SMART" id="SM00220">
    <property type="entry name" value="S_TKc"/>
    <property type="match status" value="1"/>
</dbReference>
<proteinExistence type="predicted"/>
<dbReference type="SUPFAM" id="SSF56112">
    <property type="entry name" value="Protein kinase-like (PK-like)"/>
    <property type="match status" value="1"/>
</dbReference>
<dbReference type="AlphaFoldDB" id="A0A6J3J6S0"/>
<dbReference type="GO" id="GO:0004672">
    <property type="term" value="F:protein kinase activity"/>
    <property type="evidence" value="ECO:0007669"/>
    <property type="project" value="InterPro"/>
</dbReference>
<organism evidence="2 3">
    <name type="scientific">Sapajus apella</name>
    <name type="common">Brown-capped capuchin</name>
    <name type="synonym">Cebus apella</name>
    <dbReference type="NCBI Taxonomy" id="9515"/>
    <lineage>
        <taxon>Eukaryota</taxon>
        <taxon>Metazoa</taxon>
        <taxon>Chordata</taxon>
        <taxon>Craniata</taxon>
        <taxon>Vertebrata</taxon>
        <taxon>Euteleostomi</taxon>
        <taxon>Mammalia</taxon>
        <taxon>Eutheria</taxon>
        <taxon>Euarchontoglires</taxon>
        <taxon>Primates</taxon>
        <taxon>Haplorrhini</taxon>
        <taxon>Platyrrhini</taxon>
        <taxon>Cebidae</taxon>
        <taxon>Cebinae</taxon>
        <taxon>Sapajus</taxon>
    </lineage>
</organism>
<dbReference type="Proteomes" id="UP000504640">
    <property type="component" value="Unplaced"/>
</dbReference>